<organism evidence="1 2">
    <name type="scientific">Diversispora eburnea</name>
    <dbReference type="NCBI Taxonomy" id="1213867"/>
    <lineage>
        <taxon>Eukaryota</taxon>
        <taxon>Fungi</taxon>
        <taxon>Fungi incertae sedis</taxon>
        <taxon>Mucoromycota</taxon>
        <taxon>Glomeromycotina</taxon>
        <taxon>Glomeromycetes</taxon>
        <taxon>Diversisporales</taxon>
        <taxon>Diversisporaceae</taxon>
        <taxon>Diversispora</taxon>
    </lineage>
</organism>
<dbReference type="AlphaFoldDB" id="A0A9N9H1S3"/>
<gene>
    <name evidence="1" type="ORF">DEBURN_LOCUS11438</name>
</gene>
<reference evidence="1" key="1">
    <citation type="submission" date="2021-06" db="EMBL/GenBank/DDBJ databases">
        <authorList>
            <person name="Kallberg Y."/>
            <person name="Tangrot J."/>
            <person name="Rosling A."/>
        </authorList>
    </citation>
    <scope>NUCLEOTIDE SEQUENCE</scope>
    <source>
        <strain evidence="1">AZ414A</strain>
    </source>
</reference>
<feature type="non-terminal residue" evidence="1">
    <location>
        <position position="1"/>
    </location>
</feature>
<dbReference type="Proteomes" id="UP000789706">
    <property type="component" value="Unassembled WGS sequence"/>
</dbReference>
<feature type="non-terminal residue" evidence="1">
    <location>
        <position position="40"/>
    </location>
</feature>
<sequence>KGSSSLFNMYEYNIKEDPASKISLVTVKARKEPSKLEVYN</sequence>
<keyword evidence="2" id="KW-1185">Reference proteome</keyword>
<name>A0A9N9H1S3_9GLOM</name>
<evidence type="ECO:0000313" key="1">
    <source>
        <dbReference type="EMBL" id="CAG8650356.1"/>
    </source>
</evidence>
<dbReference type="EMBL" id="CAJVPK010006376">
    <property type="protein sequence ID" value="CAG8650356.1"/>
    <property type="molecule type" value="Genomic_DNA"/>
</dbReference>
<evidence type="ECO:0000313" key="2">
    <source>
        <dbReference type="Proteomes" id="UP000789706"/>
    </source>
</evidence>
<comment type="caution">
    <text evidence="1">The sequence shown here is derived from an EMBL/GenBank/DDBJ whole genome shotgun (WGS) entry which is preliminary data.</text>
</comment>
<accession>A0A9N9H1S3</accession>
<protein>
    <submittedName>
        <fullName evidence="1">2972_t:CDS:1</fullName>
    </submittedName>
</protein>
<proteinExistence type="predicted"/>